<feature type="domain" description="ABC transporter" evidence="8">
    <location>
        <begin position="277"/>
        <end position="507"/>
    </location>
</feature>
<feature type="transmembrane region" description="Helical" evidence="7">
    <location>
        <begin position="722"/>
        <end position="745"/>
    </location>
</feature>
<dbReference type="PROSITE" id="PS50893">
    <property type="entry name" value="ABC_TRANSPORTER_2"/>
    <property type="match status" value="2"/>
</dbReference>
<keyword evidence="2 7" id="KW-0812">Transmembrane</keyword>
<feature type="domain" description="ABC transporter" evidence="8">
    <location>
        <begin position="12"/>
        <end position="247"/>
    </location>
</feature>
<dbReference type="AlphaFoldDB" id="A0A0N9VED4"/>
<dbReference type="GO" id="GO:0016887">
    <property type="term" value="F:ATP hydrolysis activity"/>
    <property type="evidence" value="ECO:0007669"/>
    <property type="project" value="InterPro"/>
</dbReference>
<evidence type="ECO:0000259" key="8">
    <source>
        <dbReference type="PROSITE" id="PS50893"/>
    </source>
</evidence>
<dbReference type="SUPFAM" id="SSF52540">
    <property type="entry name" value="P-loop containing nucleoside triphosphate hydrolases"/>
    <property type="match status" value="2"/>
</dbReference>
<feature type="transmembrane region" description="Helical" evidence="7">
    <location>
        <begin position="772"/>
        <end position="795"/>
    </location>
</feature>
<dbReference type="InterPro" id="IPR017871">
    <property type="entry name" value="ABC_transporter-like_CS"/>
</dbReference>
<proteinExistence type="predicted"/>
<keyword evidence="11" id="KW-1185">Reference proteome</keyword>
<accession>A0A0N9VED4</accession>
<dbReference type="PANTHER" id="PTHR43038">
    <property type="entry name" value="ATP-BINDING CASSETTE, SUB-FAMILY H, MEMBER 1"/>
    <property type="match status" value="1"/>
</dbReference>
<gene>
    <name evidence="10" type="ORF">AOY20_09570</name>
</gene>
<evidence type="ECO:0000256" key="2">
    <source>
        <dbReference type="ARBA" id="ARBA00022692"/>
    </source>
</evidence>
<feature type="transmembrane region" description="Helical" evidence="7">
    <location>
        <begin position="830"/>
        <end position="851"/>
    </location>
</feature>
<dbReference type="InterPro" id="IPR047651">
    <property type="entry name" value="ABC2_perm_RbbA"/>
</dbReference>
<dbReference type="EMBL" id="CP012808">
    <property type="protein sequence ID" value="ALH95758.1"/>
    <property type="molecule type" value="Genomic_DNA"/>
</dbReference>
<dbReference type="InterPro" id="IPR047817">
    <property type="entry name" value="ABC2_TM_bact-type"/>
</dbReference>
<dbReference type="OrthoDB" id="9805029at2"/>
<dbReference type="STRING" id="1324350.AOY20_09570"/>
<evidence type="ECO:0000256" key="1">
    <source>
        <dbReference type="ARBA" id="ARBA00004141"/>
    </source>
</evidence>
<dbReference type="PROSITE" id="PS51012">
    <property type="entry name" value="ABC_TM2"/>
    <property type="match status" value="1"/>
</dbReference>
<dbReference type="NCBIfam" id="NF033858">
    <property type="entry name" value="ABC2_perm_RbbA"/>
    <property type="match status" value="1"/>
</dbReference>
<feature type="domain" description="ABC transmembrane type-2" evidence="9">
    <location>
        <begin position="674"/>
        <end position="915"/>
    </location>
</feature>
<evidence type="ECO:0000313" key="10">
    <source>
        <dbReference type="EMBL" id="ALH95758.1"/>
    </source>
</evidence>
<evidence type="ECO:0000256" key="5">
    <source>
        <dbReference type="ARBA" id="ARBA00022989"/>
    </source>
</evidence>
<dbReference type="Gene3D" id="3.40.1710.10">
    <property type="entry name" value="abc type-2 transporter like domain"/>
    <property type="match status" value="1"/>
</dbReference>
<comment type="subcellular location">
    <subcellularLocation>
        <location evidence="1">Membrane</location>
        <topology evidence="1">Multi-pass membrane protein</topology>
    </subcellularLocation>
</comment>
<dbReference type="Proteomes" id="UP000064939">
    <property type="component" value="Chromosome"/>
</dbReference>
<feature type="transmembrane region" description="Helical" evidence="7">
    <location>
        <begin position="801"/>
        <end position="823"/>
    </location>
</feature>
<dbReference type="InterPro" id="IPR003439">
    <property type="entry name" value="ABC_transporter-like_ATP-bd"/>
</dbReference>
<dbReference type="InterPro" id="IPR027417">
    <property type="entry name" value="P-loop_NTPase"/>
</dbReference>
<keyword evidence="5 7" id="KW-1133">Transmembrane helix</keyword>
<evidence type="ECO:0000313" key="11">
    <source>
        <dbReference type="Proteomes" id="UP000064939"/>
    </source>
</evidence>
<dbReference type="GO" id="GO:0005524">
    <property type="term" value="F:ATP binding"/>
    <property type="evidence" value="ECO:0007669"/>
    <property type="project" value="UniProtKB-KW"/>
</dbReference>
<evidence type="ECO:0000256" key="6">
    <source>
        <dbReference type="ARBA" id="ARBA00023136"/>
    </source>
</evidence>
<evidence type="ECO:0000256" key="7">
    <source>
        <dbReference type="SAM" id="Phobius"/>
    </source>
</evidence>
<evidence type="ECO:0000256" key="3">
    <source>
        <dbReference type="ARBA" id="ARBA00022741"/>
    </source>
</evidence>
<evidence type="ECO:0000256" key="4">
    <source>
        <dbReference type="ARBA" id="ARBA00022840"/>
    </source>
</evidence>
<dbReference type="CDD" id="cd03230">
    <property type="entry name" value="ABC_DR_subfamily_A"/>
    <property type="match status" value="1"/>
</dbReference>
<protein>
    <submittedName>
        <fullName evidence="10">Multidrug ABC transporter ATP-binding protein</fullName>
    </submittedName>
</protein>
<dbReference type="InterPro" id="IPR013525">
    <property type="entry name" value="ABC2_TM"/>
</dbReference>
<sequence length="917" mass="102007">MIQQSASRPIVAEVKHVSLNYGKTKALKDISIDFPAGVMIGLIGPDGVGKSSLLGLLSGAKVIQSGSVKVLGGDLADKKHRKKICLHIAYMPQGLGSNLYKTLSIEENLQFIARLYGHNAAERRKRIDELTQSTGLYEFLDRPAGKLSGGMKQKLSLCCALIHDPDFLILDEPTTGVAPLARAQFWELINQIRLARPNMSVIVATAYMDEAQKFDWLAMMNDGEILKTGTPTELLALTNSRTLEESFIKLLPEEKKQGYKPIVIPPLPENYLNDYVIEAQNLTVNFGDFKAVDNVNFRIRRGEIFGFLGSNGCGKSTTMKVLTGLLEASEGKAWLFGNLVDGENIQTRRRIGYMSQAFSLYTELSILQNLVLHAQLFHVSPDQINPRVQDMLKRFDLVDVQNKLPNDLPIGLRQRLSLAVALVHNPEILILDEPTSGVDPIARDSFWHYLIQLSREDGVTIFISTHFMNEAERCDRVSLMHSGCVLDSDLPSELMRKKQKETLEDAFIEYLLEAGAGTIISYNSSSGQNIGKLESIAKKDETKIFSFLRLFSYAWREFLELARDPIRATMALLGSILLLFVMSYGINLDVENLNFAVLDRDQTQLSENYAMGIANSHYFVEKKPLQNYDDIDQRMKSGDIALAIEIPPNFARDIARGENVQIAAWIDGAMPSRAETIQGYVRGIHAHWLLERTLAQTGISTSNNVDIETRFRYNPDIKSLPAIATGILPLLLLLIPATLTALSVVREKELGSIVNLYVTPVTRSEFLIGKQIPYVMLAMLNYFFMCIIIVFIFDVPMKGEFLTLTIAAFLFSIFATGTGMLASTITNSQAAALFLVLIGTLIPVTQFAGLINPVSSLEGLGRWFGEIYPATYMINISRGIFNKGLGFDELELYLSILLISGPIILLTAITLLKKQEP</sequence>
<dbReference type="GO" id="GO:0140359">
    <property type="term" value="F:ABC-type transporter activity"/>
    <property type="evidence" value="ECO:0007669"/>
    <property type="project" value="InterPro"/>
</dbReference>
<dbReference type="Pfam" id="PF00005">
    <property type="entry name" value="ABC_tran"/>
    <property type="match status" value="2"/>
</dbReference>
<keyword evidence="4 10" id="KW-0067">ATP-binding</keyword>
<name>A0A0N9VED4_9GAMM</name>
<feature type="transmembrane region" description="Helical" evidence="7">
    <location>
        <begin position="892"/>
        <end position="912"/>
    </location>
</feature>
<dbReference type="KEGG" id="aei:AOY20_09570"/>
<dbReference type="SMART" id="SM00382">
    <property type="entry name" value="AAA"/>
    <property type="match status" value="2"/>
</dbReference>
<organism evidence="10 11">
    <name type="scientific">Acinetobacter equi</name>
    <dbReference type="NCBI Taxonomy" id="1324350"/>
    <lineage>
        <taxon>Bacteria</taxon>
        <taxon>Pseudomonadati</taxon>
        <taxon>Pseudomonadota</taxon>
        <taxon>Gammaproteobacteria</taxon>
        <taxon>Moraxellales</taxon>
        <taxon>Moraxellaceae</taxon>
        <taxon>Acinetobacter</taxon>
    </lineage>
</organism>
<evidence type="ECO:0000259" key="9">
    <source>
        <dbReference type="PROSITE" id="PS51012"/>
    </source>
</evidence>
<dbReference type="PROSITE" id="PS00211">
    <property type="entry name" value="ABC_TRANSPORTER_1"/>
    <property type="match status" value="1"/>
</dbReference>
<dbReference type="InterPro" id="IPR003593">
    <property type="entry name" value="AAA+_ATPase"/>
</dbReference>
<keyword evidence="3" id="KW-0547">Nucleotide-binding</keyword>
<dbReference type="Gene3D" id="3.40.50.300">
    <property type="entry name" value="P-loop containing nucleotide triphosphate hydrolases"/>
    <property type="match status" value="2"/>
</dbReference>
<dbReference type="Pfam" id="PF12698">
    <property type="entry name" value="ABC2_membrane_3"/>
    <property type="match status" value="1"/>
</dbReference>
<keyword evidence="6 7" id="KW-0472">Membrane</keyword>
<dbReference type="PANTHER" id="PTHR43038:SF4">
    <property type="entry name" value="RIBOSOME-ASSOCIATED ATPASE"/>
    <property type="match status" value="1"/>
</dbReference>
<reference evidence="10 11" key="1">
    <citation type="journal article" date="2015" name="Int. J. Syst. Evol. Microbiol.">
        <title>Acinetobacter equi sp. nov. isolated from horse faeces.</title>
        <authorList>
            <person name="Poppel M.T."/>
            <person name="Skiebe E."/>
            <person name="Laue M."/>
            <person name="Bergmann H."/>
            <person name="Ebersberger I."/>
            <person name="Garn T."/>
            <person name="Fruth A."/>
            <person name="Baumgardt S."/>
            <person name="Busse H.J."/>
            <person name="Wilharm G."/>
        </authorList>
    </citation>
    <scope>NUCLEOTIDE SEQUENCE [LARGE SCALE GENOMIC DNA]</scope>
    <source>
        <strain evidence="10 11">114</strain>
    </source>
</reference>
<dbReference type="GO" id="GO:0016020">
    <property type="term" value="C:membrane"/>
    <property type="evidence" value="ECO:0007669"/>
    <property type="project" value="UniProtKB-SubCell"/>
</dbReference>